<dbReference type="InterPro" id="IPR052057">
    <property type="entry name" value="IS150/IS1296_orfA-like"/>
</dbReference>
<comment type="similarity">
    <text evidence="1">Belongs to the IS150/IS1296 orfA family.</text>
</comment>
<gene>
    <name evidence="3" type="ORF">AURMO_00942</name>
    <name evidence="4" type="ORF">AURMO_01233</name>
    <name evidence="5" type="ORF">AURMO_01533</name>
</gene>
<dbReference type="InterPro" id="IPR055247">
    <property type="entry name" value="InsJ-like_HTH"/>
</dbReference>
<evidence type="ECO:0000313" key="4">
    <source>
        <dbReference type="EMBL" id="AWR21825.1"/>
    </source>
</evidence>
<dbReference type="InterPro" id="IPR009057">
    <property type="entry name" value="Homeodomain-like_sf"/>
</dbReference>
<protein>
    <submittedName>
        <fullName evidence="3">Transposase</fullName>
    </submittedName>
</protein>
<evidence type="ECO:0000313" key="6">
    <source>
        <dbReference type="Proteomes" id="UP000246894"/>
    </source>
</evidence>
<accession>A0A2Z3RZN8</accession>
<sequence>MNGKVIHSIETRIEAAKLFDAGFGYKAVAAHLGLNLDSVRHWQDRYLQGRLLDSTVMGKKFYPPELKVAAVEKFLAGASKTDVLAEFEISNRGMLTKWVSAYREGGPSVFYEKAKGRPRKDSRPETLEERLAFLEMENEILKKWVALAQEEDRRLSGL</sequence>
<dbReference type="AlphaFoldDB" id="A0A2Z3RZN8"/>
<dbReference type="EMBL" id="CP023994">
    <property type="protein sequence ID" value="AWR21544.1"/>
    <property type="molecule type" value="Genomic_DNA"/>
</dbReference>
<feature type="domain" description="Insertion element IS150 protein InsJ-like helix-turn-helix" evidence="2">
    <location>
        <begin position="67"/>
        <end position="119"/>
    </location>
</feature>
<dbReference type="Proteomes" id="UP000246894">
    <property type="component" value="Chromosome"/>
</dbReference>
<dbReference type="Pfam" id="PF13518">
    <property type="entry name" value="HTH_28"/>
    <property type="match status" value="1"/>
</dbReference>
<dbReference type="EMBL" id="CP023994">
    <property type="protein sequence ID" value="AWR22119.1"/>
    <property type="molecule type" value="Genomic_DNA"/>
</dbReference>
<evidence type="ECO:0000313" key="5">
    <source>
        <dbReference type="EMBL" id="AWR22119.1"/>
    </source>
</evidence>
<evidence type="ECO:0000259" key="2">
    <source>
        <dbReference type="Pfam" id="PF13518"/>
    </source>
</evidence>
<dbReference type="EMBL" id="CP023994">
    <property type="protein sequence ID" value="AWR21825.1"/>
    <property type="molecule type" value="Genomic_DNA"/>
</dbReference>
<reference evidence="3 6" key="1">
    <citation type="submission" date="2017-10" db="EMBL/GenBank/DDBJ databases">
        <title>Genome of an Actinobacterium that displays light-enhanced growth.</title>
        <authorList>
            <person name="Maresca J.A."/>
            <person name="Hempel P."/>
            <person name="Shevchenko O."/>
            <person name="Miller K.J."/>
            <person name="Hahn M.W."/>
        </authorList>
    </citation>
    <scope>NUCLEOTIDE SEQUENCE [LARGE SCALE GENOMIC DNA]</scope>
    <source>
        <strain evidence="3 6">MWH-Mo1</strain>
    </source>
</reference>
<proteinExistence type="inferred from homology"/>
<dbReference type="RefSeq" id="WP_110233498.1">
    <property type="nucleotide sequence ID" value="NZ_CP023994.1"/>
</dbReference>
<dbReference type="PANTHER" id="PTHR33795">
    <property type="entry name" value="INSERTION ELEMENT IS150 PROTEIN INSJ"/>
    <property type="match status" value="1"/>
</dbReference>
<name>A0A2Z3RZN8_9MICO</name>
<dbReference type="OrthoDB" id="52928at2"/>
<dbReference type="Pfam" id="PF13384">
    <property type="entry name" value="HTH_23"/>
    <property type="match status" value="1"/>
</dbReference>
<evidence type="ECO:0000256" key="1">
    <source>
        <dbReference type="ARBA" id="ARBA00038232"/>
    </source>
</evidence>
<keyword evidence="6" id="KW-1185">Reference proteome</keyword>
<dbReference type="KEGG" id="aum:AURMO_00942"/>
<evidence type="ECO:0000313" key="3">
    <source>
        <dbReference type="EMBL" id="AWR21544.1"/>
    </source>
</evidence>
<dbReference type="KEGG" id="aum:AURMO_01533"/>
<dbReference type="SUPFAM" id="SSF46689">
    <property type="entry name" value="Homeodomain-like"/>
    <property type="match status" value="1"/>
</dbReference>
<organism evidence="3 6">
    <name type="scientific">Aurantimicrobium photophilum</name>
    <dbReference type="NCBI Taxonomy" id="1987356"/>
    <lineage>
        <taxon>Bacteria</taxon>
        <taxon>Bacillati</taxon>
        <taxon>Actinomycetota</taxon>
        <taxon>Actinomycetes</taxon>
        <taxon>Micrococcales</taxon>
        <taxon>Microbacteriaceae</taxon>
        <taxon>Aurantimicrobium</taxon>
    </lineage>
</organism>
<dbReference type="PANTHER" id="PTHR33795:SF1">
    <property type="entry name" value="INSERTION ELEMENT IS150 PROTEIN INSJ"/>
    <property type="match status" value="1"/>
</dbReference>
<dbReference type="KEGG" id="aum:AURMO_01233"/>